<keyword evidence="5" id="KW-0378">Hydrolase</keyword>
<dbReference type="EC" id="3.2.1.51" evidence="3"/>
<dbReference type="PANTHER" id="PTHR10030">
    <property type="entry name" value="ALPHA-L-FUCOSIDASE"/>
    <property type="match status" value="1"/>
</dbReference>
<keyword evidence="9" id="KW-0472">Membrane</keyword>
<evidence type="ECO:0000256" key="7">
    <source>
        <dbReference type="ARBA" id="ARBA00035112"/>
    </source>
</evidence>
<dbReference type="InterPro" id="IPR016286">
    <property type="entry name" value="FUC_metazoa-typ"/>
</dbReference>
<evidence type="ECO:0000256" key="6">
    <source>
        <dbReference type="ARBA" id="ARBA00023295"/>
    </source>
</evidence>
<accession>A0A545V908</accession>
<evidence type="ECO:0000259" key="10">
    <source>
        <dbReference type="Pfam" id="PF01120"/>
    </source>
</evidence>
<dbReference type="SMART" id="SM00812">
    <property type="entry name" value="Alpha_L_fucos"/>
    <property type="match status" value="1"/>
</dbReference>
<keyword evidence="9" id="KW-0812">Transmembrane</keyword>
<keyword evidence="4" id="KW-0732">Signal</keyword>
<keyword evidence="9" id="KW-1133">Transmembrane helix</keyword>
<dbReference type="InterPro" id="IPR021765">
    <property type="entry name" value="UstYa-like"/>
</dbReference>
<feature type="transmembrane region" description="Helical" evidence="9">
    <location>
        <begin position="43"/>
        <end position="64"/>
    </location>
</feature>
<comment type="caution">
    <text evidence="11">The sequence shown here is derived from an EMBL/GenBank/DDBJ whole genome shotgun (WGS) entry which is preliminary data.</text>
</comment>
<evidence type="ECO:0000256" key="4">
    <source>
        <dbReference type="ARBA" id="ARBA00022729"/>
    </source>
</evidence>
<comment type="similarity">
    <text evidence="7">Belongs to the ustYa family.</text>
</comment>
<evidence type="ECO:0000313" key="11">
    <source>
        <dbReference type="EMBL" id="TQV98200.1"/>
    </source>
</evidence>
<dbReference type="InterPro" id="IPR017853">
    <property type="entry name" value="GH"/>
</dbReference>
<dbReference type="Pfam" id="PF01120">
    <property type="entry name" value="Alpha_L_fucos"/>
    <property type="match status" value="1"/>
</dbReference>
<keyword evidence="6" id="KW-0326">Glycosidase</keyword>
<dbReference type="SUPFAM" id="SSF51445">
    <property type="entry name" value="(Trans)glycosidases"/>
    <property type="match status" value="1"/>
</dbReference>
<dbReference type="Gene3D" id="3.20.20.80">
    <property type="entry name" value="Glycosidases"/>
    <property type="match status" value="1"/>
</dbReference>
<feature type="domain" description="Glycoside hydrolase family 29 N-terminal" evidence="10">
    <location>
        <begin position="389"/>
        <end position="741"/>
    </location>
</feature>
<dbReference type="InterPro" id="IPR057739">
    <property type="entry name" value="Glyco_hydro_29_N"/>
</dbReference>
<dbReference type="EMBL" id="SPUK01000004">
    <property type="protein sequence ID" value="TQV98200.1"/>
    <property type="molecule type" value="Genomic_DNA"/>
</dbReference>
<name>A0A545V908_9HYPO</name>
<proteinExistence type="inferred from homology"/>
<sequence>MPSAAEAKGYRPVDAADNDNGEWDADLTRREARLAQREKRSRAVLVANVLVLLTSLCFAAISWYSKPSLLECDKMTSPYSPVFNGGVEHWEGDFQNVFNQTSKYRGPPTLELETAWEELWYQPGVGLSIDEIAKLNKTRPGVSFTEIEGSDPKNPTYAGTLEVFHQIHCLSLIRQATWPLRMFNESWHSYPWFLTDELGGRMHVDHCLESLRLSLMCYADVTPVLAENNPMRPTGLQLDFNVHHKCRSYDKMIENANGGAAAERAGDNEAPTVSVVGANLTTKWIDGRPDVQVVELFVQNTDKAARFLTRAHNLTVTVDSASLDTVVPGTVRRLAPGQRALVQVGVRNKAGVAAGGAPCSGKAAATTSGSGGQQRAAEAALTGVCGIGDYESTAQSLLAHRTPDWFDKIKYGIFIHWGLYSVPAYGNTGKNENYAEWYWKWQHDPRDKTQTYQYHLKTYGKDVNYDDFAANFTGKGFDPKAWVDLFADAGAQYFVPTTKHHDGFALFNFSESISRRSTVHYGPRRDFIGELFAAARQHQPRLRRGTYFSLPEWYNPQYRTDSSFSGGPPKNPYTGATLDYTGYVKVRDFIADVQVPQMEALAYDYDTDLMWCDIGGPNQSAGMMARWINWAREQGRQVSFNSRCGLKGDFDTPEYDPNPSHPLDRKWESSRGMDPHSYGYNHVTPDDQYMTGSQIVTSLIDIVANNGNFLLDIGPRGDGSIPAVMQANLRDAGAWIRAHGESIYGTTYWSVTAGTDPFRYTTTADAFYIHHVGRPGAAAAGELAIPDPVPFLPGDRVTAVGGAAHGTEIPATWNGPGTLKLQVPQSVADGDKYIWTFKIEYVR</sequence>
<reference evidence="11 12" key="1">
    <citation type="journal article" date="2019" name="Appl. Microbiol. Biotechnol.">
        <title>Genome sequence of Isaria javanica and comparative genome analysis insights into family S53 peptidase evolution in fungal entomopathogens.</title>
        <authorList>
            <person name="Lin R."/>
            <person name="Zhang X."/>
            <person name="Xin B."/>
            <person name="Zou M."/>
            <person name="Gao Y."/>
            <person name="Qin F."/>
            <person name="Hu Q."/>
            <person name="Xie B."/>
            <person name="Cheng X."/>
        </authorList>
    </citation>
    <scope>NUCLEOTIDE SEQUENCE [LARGE SCALE GENOMIC DNA]</scope>
    <source>
        <strain evidence="11 12">IJ1G</strain>
    </source>
</reference>
<feature type="region of interest" description="Disordered" evidence="8">
    <location>
        <begin position="1"/>
        <end position="24"/>
    </location>
</feature>
<evidence type="ECO:0000313" key="12">
    <source>
        <dbReference type="Proteomes" id="UP000315783"/>
    </source>
</evidence>
<dbReference type="GO" id="GO:0043386">
    <property type="term" value="P:mycotoxin biosynthetic process"/>
    <property type="evidence" value="ECO:0007669"/>
    <property type="project" value="InterPro"/>
</dbReference>
<keyword evidence="12" id="KW-1185">Reference proteome</keyword>
<evidence type="ECO:0000256" key="2">
    <source>
        <dbReference type="ARBA" id="ARBA00007951"/>
    </source>
</evidence>
<dbReference type="GO" id="GO:0016139">
    <property type="term" value="P:glycoside catabolic process"/>
    <property type="evidence" value="ECO:0007669"/>
    <property type="project" value="TreeGrafter"/>
</dbReference>
<dbReference type="PRINTS" id="PR00741">
    <property type="entry name" value="GLHYDRLASE29"/>
</dbReference>
<dbReference type="GO" id="GO:0006004">
    <property type="term" value="P:fucose metabolic process"/>
    <property type="evidence" value="ECO:0007669"/>
    <property type="project" value="InterPro"/>
</dbReference>
<evidence type="ECO:0000256" key="5">
    <source>
        <dbReference type="ARBA" id="ARBA00022801"/>
    </source>
</evidence>
<dbReference type="AlphaFoldDB" id="A0A545V908"/>
<protein>
    <recommendedName>
        <fullName evidence="3">alpha-L-fucosidase</fullName>
        <ecNumber evidence="3">3.2.1.51</ecNumber>
    </recommendedName>
</protein>
<dbReference type="PANTHER" id="PTHR10030:SF37">
    <property type="entry name" value="ALPHA-L-FUCOSIDASE-RELATED"/>
    <property type="match status" value="1"/>
</dbReference>
<comment type="similarity">
    <text evidence="2">Belongs to the glycosyl hydrolase 29 family.</text>
</comment>
<dbReference type="Pfam" id="PF11807">
    <property type="entry name" value="UstYa"/>
    <property type="match status" value="1"/>
</dbReference>
<evidence type="ECO:0000256" key="3">
    <source>
        <dbReference type="ARBA" id="ARBA00012662"/>
    </source>
</evidence>
<comment type="function">
    <text evidence="1">Alpha-L-fucosidase is responsible for hydrolyzing the alpha-1,6-linked fucose joined to the reducing-end N-acetylglucosamine of the carbohydrate moieties of glycoproteins.</text>
</comment>
<evidence type="ECO:0000256" key="1">
    <source>
        <dbReference type="ARBA" id="ARBA00004071"/>
    </source>
</evidence>
<dbReference type="InterPro" id="IPR000933">
    <property type="entry name" value="Glyco_hydro_29"/>
</dbReference>
<dbReference type="Proteomes" id="UP000315783">
    <property type="component" value="Unassembled WGS sequence"/>
</dbReference>
<evidence type="ECO:0000256" key="8">
    <source>
        <dbReference type="SAM" id="MobiDB-lite"/>
    </source>
</evidence>
<organism evidence="11 12">
    <name type="scientific">Cordyceps javanica</name>
    <dbReference type="NCBI Taxonomy" id="43265"/>
    <lineage>
        <taxon>Eukaryota</taxon>
        <taxon>Fungi</taxon>
        <taxon>Dikarya</taxon>
        <taxon>Ascomycota</taxon>
        <taxon>Pezizomycotina</taxon>
        <taxon>Sordariomycetes</taxon>
        <taxon>Hypocreomycetidae</taxon>
        <taxon>Hypocreales</taxon>
        <taxon>Cordycipitaceae</taxon>
        <taxon>Cordyceps</taxon>
    </lineage>
</organism>
<evidence type="ECO:0000256" key="9">
    <source>
        <dbReference type="SAM" id="Phobius"/>
    </source>
</evidence>
<dbReference type="STRING" id="43265.A0A545V908"/>
<dbReference type="GO" id="GO:0004560">
    <property type="term" value="F:alpha-L-fucosidase activity"/>
    <property type="evidence" value="ECO:0007669"/>
    <property type="project" value="UniProtKB-EC"/>
</dbReference>
<feature type="region of interest" description="Disordered" evidence="8">
    <location>
        <begin position="649"/>
        <end position="670"/>
    </location>
</feature>
<gene>
    <name evidence="11" type="ORF">IF1G_03943</name>
</gene>